<accession>A0ABQ5R598</accession>
<feature type="compositionally biased region" description="Pro residues" evidence="1">
    <location>
        <begin position="176"/>
        <end position="186"/>
    </location>
</feature>
<keyword evidence="3" id="KW-1185">Reference proteome</keyword>
<organism evidence="2 3">
    <name type="scientific">Phytohabitans aurantiacus</name>
    <dbReference type="NCBI Taxonomy" id="3016789"/>
    <lineage>
        <taxon>Bacteria</taxon>
        <taxon>Bacillati</taxon>
        <taxon>Actinomycetota</taxon>
        <taxon>Actinomycetes</taxon>
        <taxon>Micromonosporales</taxon>
        <taxon>Micromonosporaceae</taxon>
    </lineage>
</organism>
<name>A0ABQ5R598_9ACTN</name>
<feature type="compositionally biased region" description="Pro residues" evidence="1">
    <location>
        <begin position="201"/>
        <end position="214"/>
    </location>
</feature>
<evidence type="ECO:0000256" key="1">
    <source>
        <dbReference type="SAM" id="MobiDB-lite"/>
    </source>
</evidence>
<reference evidence="2" key="1">
    <citation type="submission" date="2022-12" db="EMBL/GenBank/DDBJ databases">
        <title>New Phytohabitans aurantiacus sp. RD004123 nov., an actinomycete isolated from soil.</title>
        <authorList>
            <person name="Triningsih D.W."/>
            <person name="Harunari E."/>
            <person name="Igarashi Y."/>
        </authorList>
    </citation>
    <scope>NUCLEOTIDE SEQUENCE</scope>
    <source>
        <strain evidence="2">RD004123</strain>
    </source>
</reference>
<proteinExistence type="predicted"/>
<evidence type="ECO:0000313" key="2">
    <source>
        <dbReference type="EMBL" id="GLI01100.1"/>
    </source>
</evidence>
<sequence length="238" mass="24416">MSTTNPPDGLPTIAADDALLDALGQGTLPADADEVAEMLAVWRADLDPSDEAFEEVDTAPVVVLKPRRFARVIMSAAAGAILLTGLGVATYQSEPGGPLWPITEVVYPQQAEIRAAENAIALAGAALTAGNRDEAARQLDEADAHVARVDDEPAARRLRGEIDTLRKRLAAASPSTPAPHPSPSTQPTPSTSPGTAANPAPSAPVSPSPSPEPSSRPGLLPSLLPGLPLPTLPPLLGN</sequence>
<protein>
    <recommendedName>
        <fullName evidence="4">Anti-sigma-D factor RsdA sigma factor binding region domain-containing protein</fullName>
    </recommendedName>
</protein>
<evidence type="ECO:0000313" key="3">
    <source>
        <dbReference type="Proteomes" id="UP001144280"/>
    </source>
</evidence>
<feature type="compositionally biased region" description="Pro residues" evidence="1">
    <location>
        <begin position="227"/>
        <end position="238"/>
    </location>
</feature>
<dbReference type="RefSeq" id="WP_281901838.1">
    <property type="nucleotide sequence ID" value="NZ_BSDI01000040.1"/>
</dbReference>
<feature type="compositionally biased region" description="Low complexity" evidence="1">
    <location>
        <begin position="187"/>
        <end position="200"/>
    </location>
</feature>
<feature type="region of interest" description="Disordered" evidence="1">
    <location>
        <begin position="170"/>
        <end position="238"/>
    </location>
</feature>
<comment type="caution">
    <text evidence="2">The sequence shown here is derived from an EMBL/GenBank/DDBJ whole genome shotgun (WGS) entry which is preliminary data.</text>
</comment>
<dbReference type="Proteomes" id="UP001144280">
    <property type="component" value="Unassembled WGS sequence"/>
</dbReference>
<dbReference type="EMBL" id="BSDI01000040">
    <property type="protein sequence ID" value="GLI01100.1"/>
    <property type="molecule type" value="Genomic_DNA"/>
</dbReference>
<evidence type="ECO:0008006" key="4">
    <source>
        <dbReference type="Google" id="ProtNLM"/>
    </source>
</evidence>
<feature type="compositionally biased region" description="Low complexity" evidence="1">
    <location>
        <begin position="215"/>
        <end position="226"/>
    </location>
</feature>
<gene>
    <name evidence="2" type="ORF">Pa4123_63760</name>
</gene>